<reference evidence="2 3" key="1">
    <citation type="journal article" date="2018" name="G3 (Bethesda)">
        <title>A High-Quality Reference Genome for the Invasive Mosquitofish Gambusia affinis Using a Chicago Library.</title>
        <authorList>
            <person name="Hoffberg S.L."/>
            <person name="Troendle N.J."/>
            <person name="Glenn T.C."/>
            <person name="Mahmud O."/>
            <person name="Louha S."/>
            <person name="Chalopin D."/>
            <person name="Bennetzen J.L."/>
            <person name="Mauricio R."/>
        </authorList>
    </citation>
    <scope>NUCLEOTIDE SEQUENCE [LARGE SCALE GENOMIC DNA]</scope>
    <source>
        <strain evidence="2">NE01/NJP1002.9</strain>
        <tissue evidence="2">Muscle</tissue>
    </source>
</reference>
<evidence type="ECO:0000313" key="2">
    <source>
        <dbReference type="EMBL" id="PWA23252.1"/>
    </source>
</evidence>
<dbReference type="EMBL" id="NHOQ01001666">
    <property type="protein sequence ID" value="PWA23252.1"/>
    <property type="molecule type" value="Genomic_DNA"/>
</dbReference>
<dbReference type="GO" id="GO:0006816">
    <property type="term" value="P:calcium ion transport"/>
    <property type="evidence" value="ECO:0007669"/>
    <property type="project" value="InterPro"/>
</dbReference>
<protein>
    <recommendedName>
        <fullName evidence="4">Ion transport domain-containing protein</fullName>
    </recommendedName>
</protein>
<evidence type="ECO:0000256" key="1">
    <source>
        <dbReference type="SAM" id="Phobius"/>
    </source>
</evidence>
<keyword evidence="1" id="KW-0472">Membrane</keyword>
<feature type="transmembrane region" description="Helical" evidence="1">
    <location>
        <begin position="45"/>
        <end position="64"/>
    </location>
</feature>
<keyword evidence="1" id="KW-0812">Transmembrane</keyword>
<name>A0A315VIT5_GAMAF</name>
<sequence length="109" mass="12056">MPVLYWFSRRMTLWGTISFNLAVFINLIIAFFYPYDSGQGAIDDSMLLMLFWILTGLSVLGLVSKQYGLQPLTLALILRSIYHLGIGNTLILLGSLNVRHSSAVTGSAS</sequence>
<organism evidence="2 3">
    <name type="scientific">Gambusia affinis</name>
    <name type="common">Western mosquitofish</name>
    <name type="synonym">Heterandria affinis</name>
    <dbReference type="NCBI Taxonomy" id="33528"/>
    <lineage>
        <taxon>Eukaryota</taxon>
        <taxon>Metazoa</taxon>
        <taxon>Chordata</taxon>
        <taxon>Craniata</taxon>
        <taxon>Vertebrata</taxon>
        <taxon>Euteleostomi</taxon>
        <taxon>Actinopterygii</taxon>
        <taxon>Neopterygii</taxon>
        <taxon>Teleostei</taxon>
        <taxon>Neoteleostei</taxon>
        <taxon>Acanthomorphata</taxon>
        <taxon>Ovalentaria</taxon>
        <taxon>Atherinomorphae</taxon>
        <taxon>Cyprinodontiformes</taxon>
        <taxon>Poeciliidae</taxon>
        <taxon>Poeciliinae</taxon>
        <taxon>Gambusia</taxon>
    </lineage>
</organism>
<keyword evidence="1" id="KW-1133">Transmembrane helix</keyword>
<feature type="transmembrane region" description="Helical" evidence="1">
    <location>
        <begin position="12"/>
        <end position="33"/>
    </location>
</feature>
<feature type="transmembrane region" description="Helical" evidence="1">
    <location>
        <begin position="76"/>
        <end position="96"/>
    </location>
</feature>
<dbReference type="AlphaFoldDB" id="A0A315VIT5"/>
<dbReference type="Proteomes" id="UP000250572">
    <property type="component" value="Unassembled WGS sequence"/>
</dbReference>
<dbReference type="PANTHER" id="PTHR45816:SF1">
    <property type="entry name" value="INOSITOL 1,4,5-TRISPHOSPHATE RECEPTOR"/>
    <property type="match status" value="1"/>
</dbReference>
<proteinExistence type="predicted"/>
<dbReference type="PANTHER" id="PTHR45816">
    <property type="entry name" value="MIR DOMAIN-CONTAINING PROTEIN"/>
    <property type="match status" value="1"/>
</dbReference>
<gene>
    <name evidence="2" type="ORF">CCH79_00018987</name>
</gene>
<accession>A0A315VIT5</accession>
<keyword evidence="3" id="KW-1185">Reference proteome</keyword>
<evidence type="ECO:0000313" key="3">
    <source>
        <dbReference type="Proteomes" id="UP000250572"/>
    </source>
</evidence>
<dbReference type="InterPro" id="IPR015925">
    <property type="entry name" value="Ryanodine_IP3_receptor"/>
</dbReference>
<comment type="caution">
    <text evidence="2">The sequence shown here is derived from an EMBL/GenBank/DDBJ whole genome shotgun (WGS) entry which is preliminary data.</text>
</comment>
<evidence type="ECO:0008006" key="4">
    <source>
        <dbReference type="Google" id="ProtNLM"/>
    </source>
</evidence>